<dbReference type="AlphaFoldDB" id="A0A284RJ78"/>
<dbReference type="PANTHER" id="PTHR44329:SF288">
    <property type="entry name" value="MITOGEN-ACTIVATED PROTEIN KINASE KINASE KINASE 20"/>
    <property type="match status" value="1"/>
</dbReference>
<dbReference type="InterPro" id="IPR011009">
    <property type="entry name" value="Kinase-like_dom_sf"/>
</dbReference>
<evidence type="ECO:0000256" key="3">
    <source>
        <dbReference type="ARBA" id="ARBA00022777"/>
    </source>
</evidence>
<dbReference type="GO" id="GO:0004674">
    <property type="term" value="F:protein serine/threonine kinase activity"/>
    <property type="evidence" value="ECO:0007669"/>
    <property type="project" value="TreeGrafter"/>
</dbReference>
<evidence type="ECO:0000256" key="2">
    <source>
        <dbReference type="ARBA" id="ARBA00022741"/>
    </source>
</evidence>
<dbReference type="OrthoDB" id="346907at2759"/>
<keyword evidence="1" id="KW-0808">Transferase</keyword>
<dbReference type="InterPro" id="IPR051681">
    <property type="entry name" value="Ser/Thr_Kinases-Pseudokinases"/>
</dbReference>
<dbReference type="InterPro" id="IPR001245">
    <property type="entry name" value="Ser-Thr/Tyr_kinase_cat_dom"/>
</dbReference>
<dbReference type="EMBL" id="FUEG01000009">
    <property type="protein sequence ID" value="SJL08814.1"/>
    <property type="molecule type" value="Genomic_DNA"/>
</dbReference>
<sequence>MSIPDSALSEGSISSTEPLGRTLNSWTQIKFDDGLAENVARAQIQSQVQSLIRSIRLPWKTVESTPQPVETMVIDVLQQELDDALYPDEYRTACMKCLRELCKARNEVPSSLFLRDVTREGENPVGGGGFADIWKGRRHDTQVCLKVLRVFGTEEEKAKVLRDFCQEALVWRQLRHRNVLPFMGVSKNLFAPRYCLISPWIVNGNIMSYLEAHPDHDRLASLVQIAEGMKYLHSLNPPIVHADIRGANIFVTDDLRCCLADFGLSLFAESQALESSSRMRKGCARWLAPEYIDANVVIDRAYVTARDVYAYGCTVVEIFTGKPPFSDIRNEAAVIHAVIAGKRPLRPQHLLQDGLWSLVMACLTASPSERPNAKRISKVLAGPLKHCQQEKIANNTTSTSRRYDNDAALQGARCLKSTWFYLEARVQIPDIPWTLQELISPARLLTLLRRSRWFQASRYLLTPALHTNPILFKDGLLLTTVEQILGIIYQIMSLGDDSCIAPPFLAIQGKRQHLFSNYDLHIEVRNNSYLPPADMGNCFSPVPQPQSWRPAQAEMQPTFSNNINACPSYQTVQESNYGGSSLLGNQDPNYSMSFLMLTDHLTMPPGNSSFTPGNHRGSDAGIDLGIPKSFVAPYPQDIVMDNNDGLIKPRYQPVQIDEDLPDVGQQSVSYYVLDPPDWLHQCSIDLCTEMFRVDKIHDHLRNFHVQSMINTVTCRLCSRTMEARFYEEHYKDEHSGRELRCAYCHTLSKFQETWKAYNLDASDLPFAAGDIVEGTNADWWLGGHNDHRTLFPAKYVEKIALVPAPRILPPAYVLPTGGISVPPASTEKNECRPFMVAHSNADLLEREYTGPLCGRRCRQVLAETFIRSNDSGRNKGTLISYFEECTSLLMDDLTSNPLFILAVLDPPPPDCAINAVRSAYYTAFGRNPPADEWDNQLLLWLRICVELGADHAIVKTTRRFFRSLPDLSLSQWNVAGRLLYLPEALETHTAVSKTIYVFQFMKRLQNEAELPEQNMLHRREQYITAICHTLLSLAGFDLGSEHKTPTNKLKLTTKPLSYSIEKFDFSVQITCGDPNVVISIGWKHPDVETQLEPVSWAFDAAYFLDEPTVFLPQFERIEDTGFKNTALLVEFVQLVQEGLLVRLWENIRDNHPDIGSTDDPEADLHDTQVEGAEKTRARIRALAGYDAGANTSAE</sequence>
<keyword evidence="7" id="KW-1185">Reference proteome</keyword>
<dbReference type="InterPro" id="IPR008266">
    <property type="entry name" value="Tyr_kinase_AS"/>
</dbReference>
<feature type="domain" description="Protein kinase" evidence="5">
    <location>
        <begin position="119"/>
        <end position="380"/>
    </location>
</feature>
<protein>
    <recommendedName>
        <fullName evidence="5">Protein kinase domain-containing protein</fullName>
    </recommendedName>
</protein>
<proteinExistence type="predicted"/>
<dbReference type="SUPFAM" id="SSF50044">
    <property type="entry name" value="SH3-domain"/>
    <property type="match status" value="1"/>
</dbReference>
<keyword evidence="3" id="KW-0418">Kinase</keyword>
<dbReference type="Gene3D" id="1.10.510.10">
    <property type="entry name" value="Transferase(Phosphotransferase) domain 1"/>
    <property type="match status" value="1"/>
</dbReference>
<dbReference type="Pfam" id="PF07714">
    <property type="entry name" value="PK_Tyr_Ser-Thr"/>
    <property type="match status" value="1"/>
</dbReference>
<dbReference type="InterPro" id="IPR000719">
    <property type="entry name" value="Prot_kinase_dom"/>
</dbReference>
<evidence type="ECO:0000256" key="1">
    <source>
        <dbReference type="ARBA" id="ARBA00022679"/>
    </source>
</evidence>
<evidence type="ECO:0000313" key="6">
    <source>
        <dbReference type="EMBL" id="SJL08814.1"/>
    </source>
</evidence>
<name>A0A284RJ78_ARMOS</name>
<evidence type="ECO:0000313" key="7">
    <source>
        <dbReference type="Proteomes" id="UP000219338"/>
    </source>
</evidence>
<accession>A0A284RJ78</accession>
<dbReference type="InterPro" id="IPR036028">
    <property type="entry name" value="SH3-like_dom_sf"/>
</dbReference>
<dbReference type="PROSITE" id="PS00109">
    <property type="entry name" value="PROTEIN_KINASE_TYR"/>
    <property type="match status" value="1"/>
</dbReference>
<dbReference type="PANTHER" id="PTHR44329">
    <property type="entry name" value="SERINE/THREONINE-PROTEIN KINASE TNNI3K-RELATED"/>
    <property type="match status" value="1"/>
</dbReference>
<dbReference type="PROSITE" id="PS50011">
    <property type="entry name" value="PROTEIN_KINASE_DOM"/>
    <property type="match status" value="1"/>
</dbReference>
<dbReference type="SUPFAM" id="SSF56112">
    <property type="entry name" value="Protein kinase-like (PK-like)"/>
    <property type="match status" value="1"/>
</dbReference>
<evidence type="ECO:0000256" key="4">
    <source>
        <dbReference type="ARBA" id="ARBA00022840"/>
    </source>
</evidence>
<keyword evidence="2" id="KW-0547">Nucleotide-binding</keyword>
<organism evidence="6 7">
    <name type="scientific">Armillaria ostoyae</name>
    <name type="common">Armillaria root rot fungus</name>
    <dbReference type="NCBI Taxonomy" id="47428"/>
    <lineage>
        <taxon>Eukaryota</taxon>
        <taxon>Fungi</taxon>
        <taxon>Dikarya</taxon>
        <taxon>Basidiomycota</taxon>
        <taxon>Agaricomycotina</taxon>
        <taxon>Agaricomycetes</taxon>
        <taxon>Agaricomycetidae</taxon>
        <taxon>Agaricales</taxon>
        <taxon>Marasmiineae</taxon>
        <taxon>Physalacriaceae</taxon>
        <taxon>Armillaria</taxon>
    </lineage>
</organism>
<gene>
    <name evidence="6" type="ORF">ARMOST_12185</name>
</gene>
<dbReference type="STRING" id="47428.A0A284RJ78"/>
<dbReference type="GO" id="GO:0005524">
    <property type="term" value="F:ATP binding"/>
    <property type="evidence" value="ECO:0007669"/>
    <property type="project" value="UniProtKB-KW"/>
</dbReference>
<evidence type="ECO:0000259" key="5">
    <source>
        <dbReference type="PROSITE" id="PS50011"/>
    </source>
</evidence>
<keyword evidence="4" id="KW-0067">ATP-binding</keyword>
<dbReference type="Proteomes" id="UP000219338">
    <property type="component" value="Unassembled WGS sequence"/>
</dbReference>
<reference evidence="7" key="1">
    <citation type="journal article" date="2017" name="Nat. Ecol. Evol.">
        <title>Genome expansion and lineage-specific genetic innovations in the forest pathogenic fungi Armillaria.</title>
        <authorList>
            <person name="Sipos G."/>
            <person name="Prasanna A.N."/>
            <person name="Walter M.C."/>
            <person name="O'Connor E."/>
            <person name="Balint B."/>
            <person name="Krizsan K."/>
            <person name="Kiss B."/>
            <person name="Hess J."/>
            <person name="Varga T."/>
            <person name="Slot J."/>
            <person name="Riley R."/>
            <person name="Boka B."/>
            <person name="Rigling D."/>
            <person name="Barry K."/>
            <person name="Lee J."/>
            <person name="Mihaltcheva S."/>
            <person name="LaButti K."/>
            <person name="Lipzen A."/>
            <person name="Waldron R."/>
            <person name="Moloney N.M."/>
            <person name="Sperisen C."/>
            <person name="Kredics L."/>
            <person name="Vagvoelgyi C."/>
            <person name="Patrignani A."/>
            <person name="Fitzpatrick D."/>
            <person name="Nagy I."/>
            <person name="Doyle S."/>
            <person name="Anderson J.B."/>
            <person name="Grigoriev I.V."/>
            <person name="Gueldener U."/>
            <person name="Muensterkoetter M."/>
            <person name="Nagy L.G."/>
        </authorList>
    </citation>
    <scope>NUCLEOTIDE SEQUENCE [LARGE SCALE GENOMIC DNA]</scope>
    <source>
        <strain evidence="7">C18/9</strain>
    </source>
</reference>
<dbReference type="Gene3D" id="2.30.30.40">
    <property type="entry name" value="SH3 Domains"/>
    <property type="match status" value="1"/>
</dbReference>